<dbReference type="Proteomes" id="UP000320811">
    <property type="component" value="Unassembled WGS sequence"/>
</dbReference>
<evidence type="ECO:0000313" key="2">
    <source>
        <dbReference type="EMBL" id="TWF40005.1"/>
    </source>
</evidence>
<dbReference type="AlphaFoldDB" id="A0A561PPG6"/>
<accession>A0A561PPG6</accession>
<comment type="caution">
    <text evidence="2">The sequence shown here is derived from an EMBL/GenBank/DDBJ whole genome shotgun (WGS) entry which is preliminary data.</text>
</comment>
<name>A0A561PPG6_9BACT</name>
<dbReference type="GO" id="GO:0016787">
    <property type="term" value="F:hydrolase activity"/>
    <property type="evidence" value="ECO:0007669"/>
    <property type="project" value="UniProtKB-ARBA"/>
</dbReference>
<protein>
    <submittedName>
        <fullName evidence="2">Type I phosphodiesterase/nucleotide pyrophosphatase</fullName>
    </submittedName>
</protein>
<evidence type="ECO:0000256" key="1">
    <source>
        <dbReference type="SAM" id="SignalP"/>
    </source>
</evidence>
<feature type="signal peptide" evidence="1">
    <location>
        <begin position="1"/>
        <end position="21"/>
    </location>
</feature>
<dbReference type="Gene3D" id="3.40.720.10">
    <property type="entry name" value="Alkaline Phosphatase, subunit A"/>
    <property type="match status" value="1"/>
</dbReference>
<dbReference type="RefSeq" id="WP_145671171.1">
    <property type="nucleotide sequence ID" value="NZ_VIWO01000005.1"/>
</dbReference>
<keyword evidence="3" id="KW-1185">Reference proteome</keyword>
<sequence length="414" mass="47423">MNKWTKSLAIVFLAFQSGVYAQNVRKTVFVIADGIPADVIERLELPNIKRIINDGTYTRMHVGGDKNSYNETPTISAVGYNSLLTGTWVNKHNVPDNDITAPNYNYQNIFRLFKAQYPGKKTAIFSSWQDNRTKLIGHELPAAGNVKMDYFFDGYELDTIHYQHDRAHQFMHRIDEKVVDEATATIRKNAPDLSWVYLEYTDDMGHMHGDSPEFEAAVKMLDVQMGKLYDAIQYRKKQFKEDWLLVITTDHGRDEKTGKGHGGQSLRQRTTWMVTNYKPLNAYATRYRPAIVDIMPTINRYMNIKVPQDVQREIDGTPLIGKVSISQALVNSVQGHLDITWKALEPAGKVKIWLTTTNDFKAGKADQYHLVGEVPVTSQHAWIDVKDYPSDYYKIVLEAPENTLNQWITKEAKK</sequence>
<evidence type="ECO:0000313" key="3">
    <source>
        <dbReference type="Proteomes" id="UP000320811"/>
    </source>
</evidence>
<keyword evidence="1" id="KW-0732">Signal</keyword>
<dbReference type="InterPro" id="IPR017850">
    <property type="entry name" value="Alkaline_phosphatase_core_sf"/>
</dbReference>
<organism evidence="2 3">
    <name type="scientific">Chitinophaga polysaccharea</name>
    <dbReference type="NCBI Taxonomy" id="1293035"/>
    <lineage>
        <taxon>Bacteria</taxon>
        <taxon>Pseudomonadati</taxon>
        <taxon>Bacteroidota</taxon>
        <taxon>Chitinophagia</taxon>
        <taxon>Chitinophagales</taxon>
        <taxon>Chitinophagaceae</taxon>
        <taxon>Chitinophaga</taxon>
    </lineage>
</organism>
<proteinExistence type="predicted"/>
<feature type="chain" id="PRO_5022189990" evidence="1">
    <location>
        <begin position="22"/>
        <end position="414"/>
    </location>
</feature>
<dbReference type="SUPFAM" id="SSF53649">
    <property type="entry name" value="Alkaline phosphatase-like"/>
    <property type="match status" value="1"/>
</dbReference>
<reference evidence="2 3" key="1">
    <citation type="submission" date="2019-06" db="EMBL/GenBank/DDBJ databases">
        <title>Sorghum-associated microbial communities from plants grown in Nebraska, USA.</title>
        <authorList>
            <person name="Schachtman D."/>
        </authorList>
    </citation>
    <scope>NUCLEOTIDE SEQUENCE [LARGE SCALE GENOMIC DNA]</scope>
    <source>
        <strain evidence="2 3">1209</strain>
    </source>
</reference>
<dbReference type="PANTHER" id="PTHR10151:SF120">
    <property type="entry name" value="BIS(5'-ADENOSYL)-TRIPHOSPHATASE"/>
    <property type="match status" value="1"/>
</dbReference>
<dbReference type="Pfam" id="PF01663">
    <property type="entry name" value="Phosphodiest"/>
    <property type="match status" value="1"/>
</dbReference>
<dbReference type="InterPro" id="IPR002591">
    <property type="entry name" value="Phosphodiest/P_Trfase"/>
</dbReference>
<dbReference type="PANTHER" id="PTHR10151">
    <property type="entry name" value="ECTONUCLEOTIDE PYROPHOSPHATASE/PHOSPHODIESTERASE"/>
    <property type="match status" value="1"/>
</dbReference>
<dbReference type="OrthoDB" id="279982at2"/>
<gene>
    <name evidence="2" type="ORF">FHW36_105446</name>
</gene>
<dbReference type="EMBL" id="VIWO01000005">
    <property type="protein sequence ID" value="TWF40005.1"/>
    <property type="molecule type" value="Genomic_DNA"/>
</dbReference>